<evidence type="ECO:0000313" key="2">
    <source>
        <dbReference type="EMBL" id="CAG6764665.1"/>
    </source>
</evidence>
<feature type="region of interest" description="Disordered" evidence="1">
    <location>
        <begin position="17"/>
        <end position="37"/>
    </location>
</feature>
<proteinExistence type="predicted"/>
<reference evidence="2" key="1">
    <citation type="submission" date="2021-05" db="EMBL/GenBank/DDBJ databases">
        <authorList>
            <person name="Alioto T."/>
            <person name="Alioto T."/>
            <person name="Gomez Garrido J."/>
        </authorList>
    </citation>
    <scope>NUCLEOTIDE SEQUENCE</scope>
</reference>
<dbReference type="AlphaFoldDB" id="A0A8D9AGI5"/>
<feature type="compositionally biased region" description="Polar residues" evidence="1">
    <location>
        <begin position="17"/>
        <end position="31"/>
    </location>
</feature>
<name>A0A8D9AGI5_9HEMI</name>
<dbReference type="EMBL" id="HBUF01566337">
    <property type="protein sequence ID" value="CAG6764665.1"/>
    <property type="molecule type" value="Transcribed_RNA"/>
</dbReference>
<protein>
    <submittedName>
        <fullName evidence="2">Uncharacterized protein</fullName>
    </submittedName>
</protein>
<accession>A0A8D9AGI5</accession>
<organism evidence="2">
    <name type="scientific">Cacopsylla melanoneura</name>
    <dbReference type="NCBI Taxonomy" id="428564"/>
    <lineage>
        <taxon>Eukaryota</taxon>
        <taxon>Metazoa</taxon>
        <taxon>Ecdysozoa</taxon>
        <taxon>Arthropoda</taxon>
        <taxon>Hexapoda</taxon>
        <taxon>Insecta</taxon>
        <taxon>Pterygota</taxon>
        <taxon>Neoptera</taxon>
        <taxon>Paraneoptera</taxon>
        <taxon>Hemiptera</taxon>
        <taxon>Sternorrhyncha</taxon>
        <taxon>Psylloidea</taxon>
        <taxon>Psyllidae</taxon>
        <taxon>Psyllinae</taxon>
        <taxon>Cacopsylla</taxon>
    </lineage>
</organism>
<evidence type="ECO:0000256" key="1">
    <source>
        <dbReference type="SAM" id="MobiDB-lite"/>
    </source>
</evidence>
<sequence>MTYMIPDFWERMLSSPAKKTTGYTNDGTNRASLEDSEQNGAGVFDYQNFARKSAARLLSETESETVGERNAFVDRSNRARSTELDNNENSSSELKFFFFFLLNYIF</sequence>